<sequence>MMELYDSARYGSVFGNIFLSTESSEGNDGVAGSKKDTKSKLLLLLEPNLERYEIASNASRFAVYHAVRSIVLERETTARGTVSSMRIIDTALDEPKSVGSAQAGASQRVPQIVLAGLDSLYGIIAETRQSQPRIATKALRSLYDILQGQDPEGMRHEPDAVFGPLFDLLLELSTASNPPTAVSGAWSSLACSTLLSLAIAKGDTGRIVRAVAAILMNSAFGCSGSGSATGTTGGTGGCVQMPQSVAKLQRTIFSMATGRATIADYFRCGIPRGCMIGEFRLPL</sequence>
<dbReference type="GO" id="GO:0007411">
    <property type="term" value="P:axon guidance"/>
    <property type="evidence" value="ECO:0007669"/>
    <property type="project" value="TreeGrafter"/>
</dbReference>
<dbReference type="PANTHER" id="PTHR45943">
    <property type="entry name" value="E3 UBIQUITIN-PROTEIN LIGASE MYCBP2"/>
    <property type="match status" value="1"/>
</dbReference>
<keyword evidence="2" id="KW-1185">Reference proteome</keyword>
<dbReference type="GO" id="GO:0061630">
    <property type="term" value="F:ubiquitin protein ligase activity"/>
    <property type="evidence" value="ECO:0007669"/>
    <property type="project" value="TreeGrafter"/>
</dbReference>
<organism evidence="1 2">
    <name type="scientific">Anopheles atroparvus</name>
    <name type="common">European mosquito</name>
    <dbReference type="NCBI Taxonomy" id="41427"/>
    <lineage>
        <taxon>Eukaryota</taxon>
        <taxon>Metazoa</taxon>
        <taxon>Ecdysozoa</taxon>
        <taxon>Arthropoda</taxon>
        <taxon>Hexapoda</taxon>
        <taxon>Insecta</taxon>
        <taxon>Pterygota</taxon>
        <taxon>Neoptera</taxon>
        <taxon>Endopterygota</taxon>
        <taxon>Diptera</taxon>
        <taxon>Nematocera</taxon>
        <taxon>Culicoidea</taxon>
        <taxon>Culicidae</taxon>
        <taxon>Anophelinae</taxon>
        <taxon>Anopheles</taxon>
    </lineage>
</organism>
<dbReference type="AlphaFoldDB" id="A0AAG5DIL8"/>
<evidence type="ECO:0000313" key="1">
    <source>
        <dbReference type="EnsemblMetazoa" id="ENSAATROPP010508"/>
    </source>
</evidence>
<proteinExistence type="predicted"/>
<dbReference type="GO" id="GO:0005886">
    <property type="term" value="C:plasma membrane"/>
    <property type="evidence" value="ECO:0007669"/>
    <property type="project" value="TreeGrafter"/>
</dbReference>
<reference evidence="1" key="1">
    <citation type="submission" date="2024-04" db="UniProtKB">
        <authorList>
            <consortium name="EnsemblMetazoa"/>
        </authorList>
    </citation>
    <scope>IDENTIFICATION</scope>
    <source>
        <strain evidence="1">EBRO</strain>
    </source>
</reference>
<dbReference type="GO" id="GO:0005634">
    <property type="term" value="C:nucleus"/>
    <property type="evidence" value="ECO:0007669"/>
    <property type="project" value="TreeGrafter"/>
</dbReference>
<dbReference type="EnsemblMetazoa" id="ENSAATROPT011612">
    <property type="protein sequence ID" value="ENSAATROPP010508"/>
    <property type="gene ID" value="ENSAATROPG009451"/>
</dbReference>
<dbReference type="GO" id="GO:0008582">
    <property type="term" value="P:regulation of synaptic assembly at neuromuscular junction"/>
    <property type="evidence" value="ECO:0007669"/>
    <property type="project" value="TreeGrafter"/>
</dbReference>
<evidence type="ECO:0000313" key="2">
    <source>
        <dbReference type="Proteomes" id="UP000075880"/>
    </source>
</evidence>
<protein>
    <submittedName>
        <fullName evidence="1">Uncharacterized protein</fullName>
    </submittedName>
</protein>
<accession>A0AAG5DIL8</accession>
<name>A0AAG5DIL8_ANOAO</name>
<dbReference type="Proteomes" id="UP000075880">
    <property type="component" value="Unassembled WGS sequence"/>
</dbReference>
<dbReference type="PANTHER" id="PTHR45943:SF1">
    <property type="entry name" value="E3 UBIQUITIN-PROTEIN LIGASE MYCBP2"/>
    <property type="match status" value="1"/>
</dbReference>